<dbReference type="PANTHER" id="PTHR43737:SF1">
    <property type="entry name" value="DUF1501 DOMAIN-CONTAINING PROTEIN"/>
    <property type="match status" value="1"/>
</dbReference>
<proteinExistence type="predicted"/>
<keyword evidence="2" id="KW-1185">Reference proteome</keyword>
<dbReference type="PANTHER" id="PTHR43737">
    <property type="entry name" value="BLL7424 PROTEIN"/>
    <property type="match status" value="1"/>
</dbReference>
<name>U5QIU4_GLOK1</name>
<reference evidence="1 2" key="1">
    <citation type="journal article" date="2013" name="PLoS ONE">
        <title>Cultivation and Complete Genome Sequencing of Gloeobacter kilaueensis sp. nov., from a Lava Cave in Kilauea Caldera, Hawai'i.</title>
        <authorList>
            <person name="Saw J.H."/>
            <person name="Schatz M."/>
            <person name="Brown M.V."/>
            <person name="Kunkel D.D."/>
            <person name="Foster J.S."/>
            <person name="Shick H."/>
            <person name="Christensen S."/>
            <person name="Hou S."/>
            <person name="Wan X."/>
            <person name="Donachie S.P."/>
        </authorList>
    </citation>
    <scope>NUCLEOTIDE SEQUENCE [LARGE SCALE GENOMIC DNA]</scope>
    <source>
        <strain evidence="2">JS</strain>
    </source>
</reference>
<evidence type="ECO:0000313" key="1">
    <source>
        <dbReference type="EMBL" id="AGY58892.1"/>
    </source>
</evidence>
<dbReference type="RefSeq" id="WP_023174093.1">
    <property type="nucleotide sequence ID" value="NC_022600.1"/>
</dbReference>
<sequence>MRRREVVQAGLGTLLLGSGWAVRVQGASLQRDRRLVVVFLRGAVDGLSVVVPHAESAYYRARPRLALPGPNQAGGVLDLDGSFGLHPALAPLVPLWQAGSLAFVHACGSPDPGRSHFDAQDYLESGTPGIKTTPDGWLNRLLAVLPMSGSPVQAVNFGETVPRILTGRMPVASLATGRRATRRLPLDRPGVGSAFDALYSGSDALSRTYQEGRSARRELLESTGNPDETAMADNGAPASSAGFVGDASRLAGLMAHNPDVQLAFLALGGWDTHVNQARQLEKQLPPLAQGLAVLAQKLGPLYERTVILVVSEFGRTVRENGNGGTDHGHGNALWLMGGAVRGAKVYGQWPGLEESRLFEGRDLAVTTDFREVVAAVLQQHLHLERPQLAKVLPGYTPANALPGLIKV</sequence>
<dbReference type="Proteomes" id="UP000017396">
    <property type="component" value="Chromosome"/>
</dbReference>
<dbReference type="STRING" id="1183438.GKIL_2646"/>
<dbReference type="HOGENOM" id="CLU_032896_3_1_3"/>
<dbReference type="KEGG" id="glj:GKIL_2646"/>
<evidence type="ECO:0008006" key="3">
    <source>
        <dbReference type="Google" id="ProtNLM"/>
    </source>
</evidence>
<evidence type="ECO:0000313" key="2">
    <source>
        <dbReference type="Proteomes" id="UP000017396"/>
    </source>
</evidence>
<gene>
    <name evidence="1" type="ORF">GKIL_2646</name>
</gene>
<dbReference type="eggNOG" id="COG4102">
    <property type="taxonomic scope" value="Bacteria"/>
</dbReference>
<dbReference type="Pfam" id="PF07394">
    <property type="entry name" value="DUF1501"/>
    <property type="match status" value="1"/>
</dbReference>
<accession>U5QIU4</accession>
<dbReference type="EMBL" id="CP003587">
    <property type="protein sequence ID" value="AGY58892.1"/>
    <property type="molecule type" value="Genomic_DNA"/>
</dbReference>
<dbReference type="OrthoDB" id="9779968at2"/>
<organism evidence="1 2">
    <name type="scientific">Gloeobacter kilaueensis (strain ATCC BAA-2537 / CCAP 1431/1 / ULC 316 / JS1)</name>
    <dbReference type="NCBI Taxonomy" id="1183438"/>
    <lineage>
        <taxon>Bacteria</taxon>
        <taxon>Bacillati</taxon>
        <taxon>Cyanobacteriota</taxon>
        <taxon>Cyanophyceae</taxon>
        <taxon>Gloeobacterales</taxon>
        <taxon>Gloeobacteraceae</taxon>
        <taxon>Gloeobacter</taxon>
    </lineage>
</organism>
<dbReference type="AlphaFoldDB" id="U5QIU4"/>
<protein>
    <recommendedName>
        <fullName evidence="3">DUF1501 domain-containing protein</fullName>
    </recommendedName>
</protein>
<dbReference type="InterPro" id="IPR010869">
    <property type="entry name" value="DUF1501"/>
</dbReference>